<reference evidence="2" key="1">
    <citation type="journal article" date="2019" name="Int. J. Syst. Evol. Microbiol.">
        <title>The Global Catalogue of Microorganisms (GCM) 10K type strain sequencing project: providing services to taxonomists for standard genome sequencing and annotation.</title>
        <authorList>
            <consortium name="The Broad Institute Genomics Platform"/>
            <consortium name="The Broad Institute Genome Sequencing Center for Infectious Disease"/>
            <person name="Wu L."/>
            <person name="Ma J."/>
        </authorList>
    </citation>
    <scope>NUCLEOTIDE SEQUENCE [LARGE SCALE GENOMIC DNA]</scope>
    <source>
        <strain evidence="2">JCM 3338</strain>
    </source>
</reference>
<protein>
    <submittedName>
        <fullName evidence="1">Alkaline phosphatase PhoX</fullName>
    </submittedName>
</protein>
<dbReference type="Proteomes" id="UP001597402">
    <property type="component" value="Unassembled WGS sequence"/>
</dbReference>
<dbReference type="RefSeq" id="WP_376873891.1">
    <property type="nucleotide sequence ID" value="NZ_JBHUHP010000009.1"/>
</dbReference>
<organism evidence="1 2">
    <name type="scientific">Blastococcus deserti</name>
    <dbReference type="NCBI Taxonomy" id="2259033"/>
    <lineage>
        <taxon>Bacteria</taxon>
        <taxon>Bacillati</taxon>
        <taxon>Actinomycetota</taxon>
        <taxon>Actinomycetes</taxon>
        <taxon>Geodermatophilales</taxon>
        <taxon>Geodermatophilaceae</taxon>
        <taxon>Blastococcus</taxon>
    </lineage>
</organism>
<dbReference type="SUPFAM" id="SSF63829">
    <property type="entry name" value="Calcium-dependent phosphotriesterase"/>
    <property type="match status" value="1"/>
</dbReference>
<gene>
    <name evidence="1" type="ORF">ACFSHS_08010</name>
</gene>
<dbReference type="PROSITE" id="PS51318">
    <property type="entry name" value="TAT"/>
    <property type="match status" value="1"/>
</dbReference>
<dbReference type="NCBIfam" id="TIGR01409">
    <property type="entry name" value="TAT_signal_seq"/>
    <property type="match status" value="1"/>
</dbReference>
<sequence>MSPSPEPSAVGAAVSRRKFLGGVAAGAGIVLVGGCRAVFGAEASAGVGPLLTSDGLLDLPQGFRYRVLAEQGVTLLESGHVAPSDPDGAAAFPRRDGPGTVLVLNHEVGGNERYRVPHVGGLVYDPAAGGGTTTLVVDPDGTVVRHYVSLAGTEDNCAGGRTPWETWLSCEETENARDRRHGYVFEVDPFDEAANRDPKPIKALGRFAHEAVVVDPAEDVLYLTEDADEPHGCLYRWTAPADVRPLGRGSLRRLADDAGTLEALRASTDDGRHVPDLSEATDVGTTYRADWVPVPDRDAEQLSVRRQFRNDQITRGRKLEGMWWADDGAYVVSSYARTRDGSVHPHDGQVWYLDPRAGTLTLQLRFGVADETDVEPDGPDNITVSPHGGVIIAEDGRGAVHLLGATVTGETFFLARRNVAEDADEEFCGPVFSADGQSLFANLQGPGYTFMIRGPFDELSRTDGS</sequence>
<evidence type="ECO:0000313" key="2">
    <source>
        <dbReference type="Proteomes" id="UP001597402"/>
    </source>
</evidence>
<dbReference type="PANTHER" id="PTHR35399:SF4">
    <property type="entry name" value="MEMBRANE PROTEIN"/>
    <property type="match status" value="1"/>
</dbReference>
<accession>A0ABW4X7W9</accession>
<dbReference type="Pfam" id="PF05787">
    <property type="entry name" value="PhoX"/>
    <property type="match status" value="2"/>
</dbReference>
<dbReference type="InterPro" id="IPR019546">
    <property type="entry name" value="TAT_signal_bac_arc"/>
</dbReference>
<dbReference type="InterPro" id="IPR008557">
    <property type="entry name" value="PhoX"/>
</dbReference>
<dbReference type="PANTHER" id="PTHR35399">
    <property type="entry name" value="SLR8030 PROTEIN"/>
    <property type="match status" value="1"/>
</dbReference>
<dbReference type="InterPro" id="IPR006311">
    <property type="entry name" value="TAT_signal"/>
</dbReference>
<proteinExistence type="predicted"/>
<name>A0ABW4X7W9_9ACTN</name>
<evidence type="ECO:0000313" key="1">
    <source>
        <dbReference type="EMBL" id="MFD2091521.1"/>
    </source>
</evidence>
<comment type="caution">
    <text evidence="1">The sequence shown here is derived from an EMBL/GenBank/DDBJ whole genome shotgun (WGS) entry which is preliminary data.</text>
</comment>
<dbReference type="EMBL" id="JBHUHP010000009">
    <property type="protein sequence ID" value="MFD2091521.1"/>
    <property type="molecule type" value="Genomic_DNA"/>
</dbReference>
<keyword evidence="2" id="KW-1185">Reference proteome</keyword>